<evidence type="ECO:0000256" key="2">
    <source>
        <dbReference type="ARBA" id="ARBA00023125"/>
    </source>
</evidence>
<dbReference type="InterPro" id="IPR036388">
    <property type="entry name" value="WH-like_DNA-bd_sf"/>
</dbReference>
<organism evidence="5 6">
    <name type="scientific">Oceanispirochaeta crateris</name>
    <dbReference type="NCBI Taxonomy" id="2518645"/>
    <lineage>
        <taxon>Bacteria</taxon>
        <taxon>Pseudomonadati</taxon>
        <taxon>Spirochaetota</taxon>
        <taxon>Spirochaetia</taxon>
        <taxon>Spirochaetales</taxon>
        <taxon>Spirochaetaceae</taxon>
        <taxon>Oceanispirochaeta</taxon>
    </lineage>
</organism>
<dbReference type="PROSITE" id="PS01117">
    <property type="entry name" value="HTH_MARR_1"/>
    <property type="match status" value="1"/>
</dbReference>
<keyword evidence="1" id="KW-0805">Transcription regulation</keyword>
<accession>A0A5C1QKF4</accession>
<dbReference type="PRINTS" id="PR00598">
    <property type="entry name" value="HTHMARR"/>
</dbReference>
<dbReference type="Pfam" id="PF01047">
    <property type="entry name" value="MarR"/>
    <property type="match status" value="1"/>
</dbReference>
<sequence>MFQLDNCVYYIATLGLKKVTDSYNDILKNYGATRVQWIALYYIEKSDGIRRSALAEMMHSQETSIARLINRLVKNGFVERKTDPDDRRAVKIFCTDLGHQMYEKLLPVCDSFYKKIIKDIPKEELETFRSVLDRLVINSET</sequence>
<evidence type="ECO:0000256" key="3">
    <source>
        <dbReference type="ARBA" id="ARBA00023163"/>
    </source>
</evidence>
<dbReference type="KEGG" id="ock:EXM22_11750"/>
<dbReference type="PANTHER" id="PTHR42756:SF1">
    <property type="entry name" value="TRANSCRIPTIONAL REPRESSOR OF EMRAB OPERON"/>
    <property type="match status" value="1"/>
</dbReference>
<dbReference type="SMART" id="SM00347">
    <property type="entry name" value="HTH_MARR"/>
    <property type="match status" value="1"/>
</dbReference>
<feature type="domain" description="HTH marR-type" evidence="4">
    <location>
        <begin position="1"/>
        <end position="137"/>
    </location>
</feature>
<dbReference type="InterPro" id="IPR036390">
    <property type="entry name" value="WH_DNA-bd_sf"/>
</dbReference>
<reference evidence="5 6" key="1">
    <citation type="submission" date="2019-02" db="EMBL/GenBank/DDBJ databases">
        <title>Complete Genome Sequence and Methylome Analysis of free living Spirochaetas.</title>
        <authorList>
            <person name="Fomenkov A."/>
            <person name="Dubinina G."/>
            <person name="Leshcheva N."/>
            <person name="Mikheeva N."/>
            <person name="Grabovich M."/>
            <person name="Vincze T."/>
            <person name="Roberts R.J."/>
        </authorList>
    </citation>
    <scope>NUCLEOTIDE SEQUENCE [LARGE SCALE GENOMIC DNA]</scope>
    <source>
        <strain evidence="5 6">K2</strain>
    </source>
</reference>
<evidence type="ECO:0000313" key="6">
    <source>
        <dbReference type="Proteomes" id="UP000324209"/>
    </source>
</evidence>
<dbReference type="RefSeq" id="WP_149486706.1">
    <property type="nucleotide sequence ID" value="NZ_CP036150.1"/>
</dbReference>
<name>A0A5C1QKF4_9SPIO</name>
<dbReference type="GO" id="GO:0003677">
    <property type="term" value="F:DNA binding"/>
    <property type="evidence" value="ECO:0007669"/>
    <property type="project" value="UniProtKB-KW"/>
</dbReference>
<dbReference type="Gene3D" id="1.10.10.10">
    <property type="entry name" value="Winged helix-like DNA-binding domain superfamily/Winged helix DNA-binding domain"/>
    <property type="match status" value="1"/>
</dbReference>
<dbReference type="InterPro" id="IPR023187">
    <property type="entry name" value="Tscrpt_reg_MarR-type_CS"/>
</dbReference>
<evidence type="ECO:0000256" key="1">
    <source>
        <dbReference type="ARBA" id="ARBA00023015"/>
    </source>
</evidence>
<dbReference type="AlphaFoldDB" id="A0A5C1QKF4"/>
<dbReference type="Proteomes" id="UP000324209">
    <property type="component" value="Chromosome"/>
</dbReference>
<evidence type="ECO:0000313" key="5">
    <source>
        <dbReference type="EMBL" id="QEN08625.1"/>
    </source>
</evidence>
<gene>
    <name evidence="5" type="ORF">EXM22_11750</name>
</gene>
<keyword evidence="6" id="KW-1185">Reference proteome</keyword>
<dbReference type="SUPFAM" id="SSF46785">
    <property type="entry name" value="Winged helix' DNA-binding domain"/>
    <property type="match status" value="1"/>
</dbReference>
<dbReference type="OrthoDB" id="9799747at2"/>
<keyword evidence="2" id="KW-0238">DNA-binding</keyword>
<keyword evidence="3" id="KW-0804">Transcription</keyword>
<dbReference type="PANTHER" id="PTHR42756">
    <property type="entry name" value="TRANSCRIPTIONAL REGULATOR, MARR"/>
    <property type="match status" value="1"/>
</dbReference>
<dbReference type="EMBL" id="CP036150">
    <property type="protein sequence ID" value="QEN08625.1"/>
    <property type="molecule type" value="Genomic_DNA"/>
</dbReference>
<dbReference type="GO" id="GO:0003700">
    <property type="term" value="F:DNA-binding transcription factor activity"/>
    <property type="evidence" value="ECO:0007669"/>
    <property type="project" value="InterPro"/>
</dbReference>
<dbReference type="PROSITE" id="PS50995">
    <property type="entry name" value="HTH_MARR_2"/>
    <property type="match status" value="1"/>
</dbReference>
<protein>
    <submittedName>
        <fullName evidence="5">MarR family transcriptional regulator</fullName>
    </submittedName>
</protein>
<dbReference type="InterPro" id="IPR000835">
    <property type="entry name" value="HTH_MarR-typ"/>
</dbReference>
<evidence type="ECO:0000259" key="4">
    <source>
        <dbReference type="PROSITE" id="PS50995"/>
    </source>
</evidence>
<proteinExistence type="predicted"/>